<proteinExistence type="predicted"/>
<dbReference type="SUPFAM" id="SSF53955">
    <property type="entry name" value="Lysozyme-like"/>
    <property type="match status" value="1"/>
</dbReference>
<protein>
    <submittedName>
        <fullName evidence="2">COP9/signalosome complex subunit Csn2</fullName>
    </submittedName>
</protein>
<feature type="chain" id="PRO_5041913300" evidence="1">
    <location>
        <begin position="18"/>
        <end position="311"/>
    </location>
</feature>
<dbReference type="Pfam" id="PF01374">
    <property type="entry name" value="Glyco_hydro_46"/>
    <property type="match status" value="1"/>
</dbReference>
<dbReference type="InterPro" id="IPR000400">
    <property type="entry name" value="Glyco_hydro_46"/>
</dbReference>
<dbReference type="InterPro" id="IPR023346">
    <property type="entry name" value="Lysozyme-like_dom_sf"/>
</dbReference>
<dbReference type="InterPro" id="IPR023099">
    <property type="entry name" value="Glyco_hydro_46_N"/>
</dbReference>
<organism evidence="2 3">
    <name type="scientific">Physocladia obscura</name>
    <dbReference type="NCBI Taxonomy" id="109957"/>
    <lineage>
        <taxon>Eukaryota</taxon>
        <taxon>Fungi</taxon>
        <taxon>Fungi incertae sedis</taxon>
        <taxon>Chytridiomycota</taxon>
        <taxon>Chytridiomycota incertae sedis</taxon>
        <taxon>Chytridiomycetes</taxon>
        <taxon>Chytridiales</taxon>
        <taxon>Chytriomycetaceae</taxon>
        <taxon>Physocladia</taxon>
    </lineage>
</organism>
<dbReference type="Gene3D" id="3.30.386.10">
    <property type="entry name" value="Chitosanase, subunit A, domain 2"/>
    <property type="match status" value="1"/>
</dbReference>
<dbReference type="Gene3D" id="1.20.141.10">
    <property type="entry name" value="Chitosanase, subunit A, domain 1"/>
    <property type="match status" value="1"/>
</dbReference>
<sequence length="311" mass="34126">MLRSIFVVNFLSTQISAIALKQEWIPERDEFSSIEDIARKMNSIKAIGSTFALRDEYPMTECQIEIMLQITNQFENGPTNNGLIYDSCEVTADSQGISAGFIQFTTCCGDLLSLCNDYIQQYQSDKNFFCISYIPALQAANSAPECGEDGNSVQLNMSKYGIDSSFCPKWTETADTNANFRAMQRQTALNEYLGTLQSLIQEYNIKTPGVLAQLFDANVQLGAVSDIAAAATVKANGSPANGTSELTWLGAFLEARTSYTINLGGAYLDTVYRIQAFKGGIYDTGNLNFTDNKIILPADDSWAMSPITITC</sequence>
<gene>
    <name evidence="2" type="primary">CSN2_1</name>
    <name evidence="2" type="ORF">HK100_003848</name>
</gene>
<evidence type="ECO:0000256" key="1">
    <source>
        <dbReference type="SAM" id="SignalP"/>
    </source>
</evidence>
<keyword evidence="1" id="KW-0732">Signal</keyword>
<dbReference type="GO" id="GO:0005975">
    <property type="term" value="P:carbohydrate metabolic process"/>
    <property type="evidence" value="ECO:0007669"/>
    <property type="project" value="InterPro"/>
</dbReference>
<dbReference type="GO" id="GO:0016977">
    <property type="term" value="F:chitosanase activity"/>
    <property type="evidence" value="ECO:0007669"/>
    <property type="project" value="InterPro"/>
</dbReference>
<dbReference type="EMBL" id="JADGJH010001994">
    <property type="protein sequence ID" value="KAJ3105604.1"/>
    <property type="molecule type" value="Genomic_DNA"/>
</dbReference>
<dbReference type="AlphaFoldDB" id="A0AAD5XCY8"/>
<evidence type="ECO:0000313" key="2">
    <source>
        <dbReference type="EMBL" id="KAJ3105604.1"/>
    </source>
</evidence>
<reference evidence="2" key="1">
    <citation type="submission" date="2020-05" db="EMBL/GenBank/DDBJ databases">
        <title>Phylogenomic resolution of chytrid fungi.</title>
        <authorList>
            <person name="Stajich J.E."/>
            <person name="Amses K."/>
            <person name="Simmons R."/>
            <person name="Seto K."/>
            <person name="Myers J."/>
            <person name="Bonds A."/>
            <person name="Quandt C.A."/>
            <person name="Barry K."/>
            <person name="Liu P."/>
            <person name="Grigoriev I."/>
            <person name="Longcore J.E."/>
            <person name="James T.Y."/>
        </authorList>
    </citation>
    <scope>NUCLEOTIDE SEQUENCE</scope>
    <source>
        <strain evidence="2">JEL0513</strain>
    </source>
</reference>
<evidence type="ECO:0000313" key="3">
    <source>
        <dbReference type="Proteomes" id="UP001211907"/>
    </source>
</evidence>
<accession>A0AAD5XCY8</accession>
<keyword evidence="3" id="KW-1185">Reference proteome</keyword>
<dbReference type="Proteomes" id="UP001211907">
    <property type="component" value="Unassembled WGS sequence"/>
</dbReference>
<name>A0AAD5XCY8_9FUNG</name>
<comment type="caution">
    <text evidence="2">The sequence shown here is derived from an EMBL/GenBank/DDBJ whole genome shotgun (WGS) entry which is preliminary data.</text>
</comment>
<feature type="signal peptide" evidence="1">
    <location>
        <begin position="1"/>
        <end position="17"/>
    </location>
</feature>
<dbReference type="GO" id="GO:0005576">
    <property type="term" value="C:extracellular region"/>
    <property type="evidence" value="ECO:0007669"/>
    <property type="project" value="InterPro"/>
</dbReference>